<comment type="caution">
    <text evidence="2">The sequence shown here is derived from an EMBL/GenBank/DDBJ whole genome shotgun (WGS) entry which is preliminary data.</text>
</comment>
<dbReference type="CDD" id="cd18785">
    <property type="entry name" value="SF2_C"/>
    <property type="match status" value="1"/>
</dbReference>
<evidence type="ECO:0000313" key="3">
    <source>
        <dbReference type="Proteomes" id="UP000626109"/>
    </source>
</evidence>
<dbReference type="SUPFAM" id="SSF52540">
    <property type="entry name" value="P-loop containing nucleoside triphosphate hydrolases"/>
    <property type="match status" value="1"/>
</dbReference>
<dbReference type="Gene3D" id="3.40.50.300">
    <property type="entry name" value="P-loop containing nucleotide triphosphate hydrolases"/>
    <property type="match status" value="1"/>
</dbReference>
<feature type="region of interest" description="Disordered" evidence="1">
    <location>
        <begin position="1"/>
        <end position="32"/>
    </location>
</feature>
<gene>
    <name evidence="2" type="ORF">PGLA2088_LOCUS15573</name>
</gene>
<protein>
    <submittedName>
        <fullName evidence="2">Uncharacterized protein</fullName>
    </submittedName>
</protein>
<dbReference type="AlphaFoldDB" id="A0A813J4Y6"/>
<dbReference type="InterPro" id="IPR027417">
    <property type="entry name" value="P-loop_NTPase"/>
</dbReference>
<sequence>MAFEERAQSTRKNKRDAATRGNGRGRKKEQSNADYLVREILRKCSDQSKAERYFTMLHETVGKSNALGRIFNLEEITEAYMRVLQSFEDQKTMELAAEGSDSDGLAGSGSSSSSSSSPRARRGRKPKEGKQPKGKKDKKDRRKRGGGEELEGALFGSDSDDLSGEEEVDREEDAGFSAEMLADLGNVEGDEPMLIEDGYNAAAWEEIAREVLPGFEGFNRRATAVMCTAGIGQGRLQVTFDDHAACPPLQPHQEAVGFLMHPKSPIDRLLVDHPTGSGKTREMIRVLDNYFFDPRPKVPIFPKDPVCRNFYAELLRWPSRYRDYFCCERPADAAIASGKPDWKEYRFHMWDLSGFAEEEVRRLCYSIRDVLEMKNQFYCGRVRRSLRQAFHRKNPGELMPAAPLRALGYTSAGGSFASLSANGTPNSSIMKIGYLKGTGNVYCNKVVLMDEAHNLVRSQTQYADQLQKLRRLLFEARNLVLAGFTGTPILSEPSEGRQLLDIIKGVAAPEGDEGFLSSFPMRPQPLFPVSLPRGLPDGVLTVGRRRQLIRKVEIRGEALKLYDIKRRLGLPGRRLRSYCNVCTFHASFHDGRHGTKQKILAFPEDCCPKLLAIAQAVLESTEKAVIMCGRTSGYVVMLELMKHLAAKVETPFAVATMNELSEFNHCSNLRGERFRVLVADALQCSEGVSFLAVRRTFLADVPVSPSTFIQQCGRAIRMCPCCCGCCCCCCCCRYCCGCCC</sequence>
<feature type="compositionally biased region" description="Acidic residues" evidence="1">
    <location>
        <begin position="158"/>
        <end position="173"/>
    </location>
</feature>
<feature type="compositionally biased region" description="Basic residues" evidence="1">
    <location>
        <begin position="132"/>
        <end position="144"/>
    </location>
</feature>
<organism evidence="2 3">
    <name type="scientific">Polarella glacialis</name>
    <name type="common">Dinoflagellate</name>
    <dbReference type="NCBI Taxonomy" id="89957"/>
    <lineage>
        <taxon>Eukaryota</taxon>
        <taxon>Sar</taxon>
        <taxon>Alveolata</taxon>
        <taxon>Dinophyceae</taxon>
        <taxon>Suessiales</taxon>
        <taxon>Suessiaceae</taxon>
        <taxon>Polarella</taxon>
    </lineage>
</organism>
<feature type="region of interest" description="Disordered" evidence="1">
    <location>
        <begin position="96"/>
        <end position="173"/>
    </location>
</feature>
<dbReference type="Proteomes" id="UP000626109">
    <property type="component" value="Unassembled WGS sequence"/>
</dbReference>
<evidence type="ECO:0000256" key="1">
    <source>
        <dbReference type="SAM" id="MobiDB-lite"/>
    </source>
</evidence>
<feature type="compositionally biased region" description="Low complexity" evidence="1">
    <location>
        <begin position="102"/>
        <end position="117"/>
    </location>
</feature>
<name>A0A813J4Y6_POLGL</name>
<proteinExistence type="predicted"/>
<reference evidence="2" key="1">
    <citation type="submission" date="2021-02" db="EMBL/GenBank/DDBJ databases">
        <authorList>
            <person name="Dougan E. K."/>
            <person name="Rhodes N."/>
            <person name="Thang M."/>
            <person name="Chan C."/>
        </authorList>
    </citation>
    <scope>NUCLEOTIDE SEQUENCE</scope>
</reference>
<dbReference type="EMBL" id="CAJNNW010019343">
    <property type="protein sequence ID" value="CAE8664410.1"/>
    <property type="molecule type" value="Genomic_DNA"/>
</dbReference>
<evidence type="ECO:0000313" key="2">
    <source>
        <dbReference type="EMBL" id="CAE8664410.1"/>
    </source>
</evidence>
<accession>A0A813J4Y6</accession>